<dbReference type="InterPro" id="IPR016181">
    <property type="entry name" value="Acyl_CoA_acyltransferase"/>
</dbReference>
<dbReference type="PATRIC" id="fig|1886670.3.peg.2838"/>
<evidence type="ECO:0000313" key="2">
    <source>
        <dbReference type="EMBL" id="ODP27768.1"/>
    </source>
</evidence>
<dbReference type="EMBL" id="MDER01000046">
    <property type="protein sequence ID" value="ODP27768.1"/>
    <property type="molecule type" value="Genomic_DNA"/>
</dbReference>
<reference evidence="2 3" key="1">
    <citation type="submission" date="2016-08" db="EMBL/GenBank/DDBJ databases">
        <title>Genome sequencing of Paenibacillus sp. TI45-13ar, isolated from Korean traditional nuruk.</title>
        <authorList>
            <person name="Kim S.-J."/>
        </authorList>
    </citation>
    <scope>NUCLEOTIDE SEQUENCE [LARGE SCALE GENOMIC DNA]</scope>
    <source>
        <strain evidence="2 3">TI45-13ar</strain>
    </source>
</reference>
<dbReference type="STRING" id="1886670.PTI45_02791"/>
<gene>
    <name evidence="2" type="ORF">PTI45_02791</name>
</gene>
<dbReference type="Pfam" id="PF00583">
    <property type="entry name" value="Acetyltransf_1"/>
    <property type="match status" value="1"/>
</dbReference>
<dbReference type="CDD" id="cd04301">
    <property type="entry name" value="NAT_SF"/>
    <property type="match status" value="1"/>
</dbReference>
<dbReference type="PROSITE" id="PS51186">
    <property type="entry name" value="GNAT"/>
    <property type="match status" value="1"/>
</dbReference>
<feature type="domain" description="N-acetyltransferase" evidence="1">
    <location>
        <begin position="1"/>
        <end position="153"/>
    </location>
</feature>
<evidence type="ECO:0000313" key="3">
    <source>
        <dbReference type="Proteomes" id="UP000094578"/>
    </source>
</evidence>
<dbReference type="SUPFAM" id="SSF55729">
    <property type="entry name" value="Acyl-CoA N-acyltransferases (Nat)"/>
    <property type="match status" value="1"/>
</dbReference>
<dbReference type="AlphaFoldDB" id="A0A1E3L1X0"/>
<dbReference type="GO" id="GO:0016747">
    <property type="term" value="F:acyltransferase activity, transferring groups other than amino-acyl groups"/>
    <property type="evidence" value="ECO:0007669"/>
    <property type="project" value="InterPro"/>
</dbReference>
<protein>
    <recommendedName>
        <fullName evidence="1">N-acetyltransferase domain-containing protein</fullName>
    </recommendedName>
</protein>
<dbReference type="Gene3D" id="3.40.630.30">
    <property type="match status" value="1"/>
</dbReference>
<dbReference type="RefSeq" id="WP_069328200.1">
    <property type="nucleotide sequence ID" value="NZ_MDER01000046.1"/>
</dbReference>
<evidence type="ECO:0000259" key="1">
    <source>
        <dbReference type="PROSITE" id="PS51186"/>
    </source>
</evidence>
<sequence>MPLKAATEQDASFLFKLFEAQKTAELELYHVDIHFKNSIISMQWNSKNQSYLHSFPNLQTFVILHEEQAVGSCMIDYTPQEIHIIDILISSTFRNLNIGTLLFKQLQLEAQQQKIPLRLQVAVDNPAKRLYDRLGFNIYQSDPVYLSMEWIPSSFQSTISH</sequence>
<dbReference type="Proteomes" id="UP000094578">
    <property type="component" value="Unassembled WGS sequence"/>
</dbReference>
<proteinExistence type="predicted"/>
<organism evidence="2 3">
    <name type="scientific">Paenibacillus nuruki</name>
    <dbReference type="NCBI Taxonomy" id="1886670"/>
    <lineage>
        <taxon>Bacteria</taxon>
        <taxon>Bacillati</taxon>
        <taxon>Bacillota</taxon>
        <taxon>Bacilli</taxon>
        <taxon>Bacillales</taxon>
        <taxon>Paenibacillaceae</taxon>
        <taxon>Paenibacillus</taxon>
    </lineage>
</organism>
<dbReference type="InterPro" id="IPR000182">
    <property type="entry name" value="GNAT_dom"/>
</dbReference>
<keyword evidence="3" id="KW-1185">Reference proteome</keyword>
<accession>A0A1E3L1X0</accession>
<comment type="caution">
    <text evidence="2">The sequence shown here is derived from an EMBL/GenBank/DDBJ whole genome shotgun (WGS) entry which is preliminary data.</text>
</comment>
<name>A0A1E3L1X0_9BACL</name>